<comment type="similarity">
    <text evidence="4">Belongs to the carotenoid/retinoid oxidoreductase family. CrtN subfamily.</text>
</comment>
<keyword evidence="8" id="KW-1185">Reference proteome</keyword>
<dbReference type="PANTHER" id="PTHR43734:SF1">
    <property type="entry name" value="PHYTOENE DESATURASE"/>
    <property type="match status" value="1"/>
</dbReference>
<dbReference type="SUPFAM" id="SSF51905">
    <property type="entry name" value="FAD/NAD(P)-binding domain"/>
    <property type="match status" value="1"/>
</dbReference>
<evidence type="ECO:0000256" key="4">
    <source>
        <dbReference type="ARBA" id="ARBA00038322"/>
    </source>
</evidence>
<dbReference type="HOGENOM" id="CLU_019722_2_1_9"/>
<dbReference type="InterPro" id="IPR014105">
    <property type="entry name" value="Carotenoid/retinoid_OxRdtase"/>
</dbReference>
<keyword evidence="3 5" id="KW-0560">Oxidoreductase</keyword>
<dbReference type="GO" id="GO:0016117">
    <property type="term" value="P:carotenoid biosynthetic process"/>
    <property type="evidence" value="ECO:0007669"/>
    <property type="project" value="UniProtKB-KW"/>
</dbReference>
<dbReference type="InterPro" id="IPR002937">
    <property type="entry name" value="Amino_oxidase"/>
</dbReference>
<organism evidence="7 8">
    <name type="scientific">Paenibacillus borealis</name>
    <dbReference type="NCBI Taxonomy" id="160799"/>
    <lineage>
        <taxon>Bacteria</taxon>
        <taxon>Bacillati</taxon>
        <taxon>Bacillota</taxon>
        <taxon>Bacilli</taxon>
        <taxon>Bacillales</taxon>
        <taxon>Paenibacillaceae</taxon>
        <taxon>Paenibacillus</taxon>
    </lineage>
</organism>
<dbReference type="Pfam" id="PF01593">
    <property type="entry name" value="Amino_oxidase"/>
    <property type="match status" value="1"/>
</dbReference>
<protein>
    <submittedName>
        <fullName evidence="7">Phytoene desaturase</fullName>
    </submittedName>
</protein>
<proteinExistence type="inferred from homology"/>
<dbReference type="AlphaFoldDB" id="A0A089LMN0"/>
<dbReference type="NCBIfam" id="TIGR02734">
    <property type="entry name" value="crtI_fam"/>
    <property type="match status" value="1"/>
</dbReference>
<dbReference type="EMBL" id="CP009285">
    <property type="protein sequence ID" value="AIQ61345.1"/>
    <property type="molecule type" value="Genomic_DNA"/>
</dbReference>
<dbReference type="Proteomes" id="UP000029518">
    <property type="component" value="Chromosome"/>
</dbReference>
<dbReference type="KEGG" id="pbd:PBOR_33905"/>
<dbReference type="InterPro" id="IPR008150">
    <property type="entry name" value="Phytoene_DH_bac_CS"/>
</dbReference>
<dbReference type="Gene3D" id="3.50.50.60">
    <property type="entry name" value="FAD/NAD(P)-binding domain"/>
    <property type="match status" value="2"/>
</dbReference>
<reference evidence="7" key="1">
    <citation type="submission" date="2014-08" db="EMBL/GenBank/DDBJ databases">
        <title>Comparative genomics of the Paenibacillus odorifer group.</title>
        <authorList>
            <person name="den Bakker H.C."/>
            <person name="Tsai Y.-C.Y.-C."/>
            <person name="Martin N."/>
            <person name="Korlach J."/>
            <person name="Wiedmann M."/>
        </authorList>
    </citation>
    <scope>NUCLEOTIDE SEQUENCE [LARGE SCALE GENOMIC DNA]</scope>
    <source>
        <strain evidence="7">DSM 13188</strain>
    </source>
</reference>
<gene>
    <name evidence="7" type="ORF">PBOR_33905</name>
</gene>
<evidence type="ECO:0000259" key="6">
    <source>
        <dbReference type="Pfam" id="PF01593"/>
    </source>
</evidence>
<evidence type="ECO:0000313" key="8">
    <source>
        <dbReference type="Proteomes" id="UP000029518"/>
    </source>
</evidence>
<keyword evidence="2 5" id="KW-0125">Carotenoid biosynthesis</keyword>
<dbReference type="PRINTS" id="PR00419">
    <property type="entry name" value="ADXRDTASE"/>
</dbReference>
<dbReference type="GO" id="GO:0016627">
    <property type="term" value="F:oxidoreductase activity, acting on the CH-CH group of donors"/>
    <property type="evidence" value="ECO:0007669"/>
    <property type="project" value="UniProtKB-ARBA"/>
</dbReference>
<dbReference type="RefSeq" id="WP_081972276.1">
    <property type="nucleotide sequence ID" value="NZ_CP009285.1"/>
</dbReference>
<feature type="domain" description="Amine oxidase" evidence="6">
    <location>
        <begin position="18"/>
        <end position="491"/>
    </location>
</feature>
<accession>A0A089LMN0</accession>
<dbReference type="InterPro" id="IPR036188">
    <property type="entry name" value="FAD/NAD-bd_sf"/>
</dbReference>
<comment type="pathway">
    <text evidence="1 5">Carotenoid biosynthesis.</text>
</comment>
<evidence type="ECO:0000256" key="5">
    <source>
        <dbReference type="RuleBase" id="RU362075"/>
    </source>
</evidence>
<evidence type="ECO:0000256" key="3">
    <source>
        <dbReference type="ARBA" id="ARBA00023002"/>
    </source>
</evidence>
<dbReference type="PANTHER" id="PTHR43734">
    <property type="entry name" value="PHYTOENE DESATURASE"/>
    <property type="match status" value="1"/>
</dbReference>
<evidence type="ECO:0000313" key="7">
    <source>
        <dbReference type="EMBL" id="AIQ61345.1"/>
    </source>
</evidence>
<evidence type="ECO:0000256" key="2">
    <source>
        <dbReference type="ARBA" id="ARBA00022746"/>
    </source>
</evidence>
<sequence length="518" mass="57127">MTGPKRTAKVAIIGAGPGGLAAAMLLAAEGYAVDLYEKQDTVGGRSGELKLGGYRFDRGATFLMMPHLLEELFALAGRSVHDYVSLKPLDPLYSLHFGDTVFTPSTDQEQTAGEIERLFPGNGSGYRRFMADEADKLERVIPLLQRPFQSLGDYMKRDVLHALPKLNAADNVYNRLSRYFDDERLRFSFTFQAKYLGMSPWECPGTFTILSYMEHRYGLYHPIGGINRVLQAMSKVIQEHGGQVHTSSGVKRIVVKNGHAAGLLLENGERVDADYVVIGADFGSAMTQLFEPGILKRYTPGKVARKRYSCSTAMLYLGVDGEVELGHHSVHFSANYRRNVEEITKLGVLSEDPSIYVHNPSVTDKTLAPPGKSSLYVLMPVPNLSAEINWQQESAEVEAQMMERLEQIPQLAGLTGRVEERLFFSPLDWQNKLNVYNGATFNLAHNLGQMMHLRPHNTFEEVRGIWLVGGGTHPGSGLPTIFESAKISARLLREHDQALRGSFTVPAGATGAGAGVPL</sequence>
<evidence type="ECO:0000256" key="1">
    <source>
        <dbReference type="ARBA" id="ARBA00004829"/>
    </source>
</evidence>
<name>A0A089LMN0_PAEBO</name>
<dbReference type="PROSITE" id="PS00982">
    <property type="entry name" value="PHYTOENE_DH"/>
    <property type="match status" value="1"/>
</dbReference>